<comment type="caution">
    <text evidence="1">The sequence shown here is derived from an EMBL/GenBank/DDBJ whole genome shotgun (WGS) entry which is preliminary data.</text>
</comment>
<reference evidence="1" key="1">
    <citation type="submission" date="2022-10" db="EMBL/GenBank/DDBJ databases">
        <title>Tapping the CABI collections for fungal endophytes: first genome assemblies for Collariella, Neodidymelliopsis, Ascochyta clinopodiicola, Didymella pomorum, Didymosphaeria variabile, Neocosmospora piperis and Neocucurbitaria cava.</title>
        <authorList>
            <person name="Hill R."/>
        </authorList>
    </citation>
    <scope>NUCLEOTIDE SEQUENCE</scope>
    <source>
        <strain evidence="1">IMI 356814</strain>
    </source>
</reference>
<evidence type="ECO:0000313" key="1">
    <source>
        <dbReference type="EMBL" id="KAJ4373204.1"/>
    </source>
</evidence>
<sequence>MSSPVDSDDGIRYDWFTNMPPPSDDIEWNGLVQRGEKLFQTMMEPTATSAQSIFTDFPDVYDKWGYKTYALDSPHVKLGHQGITEAVEAIGASVDEKDWETHEVQHMPGYNQLRQGDGSTYQVGDKTYRFTGATFSSVINVKDGIVM</sequence>
<proteinExistence type="predicted"/>
<dbReference type="EMBL" id="JAPEUY010000005">
    <property type="protein sequence ID" value="KAJ4373204.1"/>
    <property type="molecule type" value="Genomic_DNA"/>
</dbReference>
<keyword evidence="2" id="KW-1185">Reference proteome</keyword>
<name>A0A9W8YCF2_9PLEO</name>
<dbReference type="Proteomes" id="UP001140560">
    <property type="component" value="Unassembled WGS sequence"/>
</dbReference>
<organism evidence="1 2">
    <name type="scientific">Neocucurbitaria cava</name>
    <dbReference type="NCBI Taxonomy" id="798079"/>
    <lineage>
        <taxon>Eukaryota</taxon>
        <taxon>Fungi</taxon>
        <taxon>Dikarya</taxon>
        <taxon>Ascomycota</taxon>
        <taxon>Pezizomycotina</taxon>
        <taxon>Dothideomycetes</taxon>
        <taxon>Pleosporomycetidae</taxon>
        <taxon>Pleosporales</taxon>
        <taxon>Pleosporineae</taxon>
        <taxon>Cucurbitariaceae</taxon>
        <taxon>Neocucurbitaria</taxon>
    </lineage>
</organism>
<dbReference type="AlphaFoldDB" id="A0A9W8YCF2"/>
<gene>
    <name evidence="1" type="ORF">N0V83_003497</name>
</gene>
<evidence type="ECO:0000313" key="2">
    <source>
        <dbReference type="Proteomes" id="UP001140560"/>
    </source>
</evidence>
<protein>
    <submittedName>
        <fullName evidence="1">Uncharacterized protein</fullName>
    </submittedName>
</protein>
<accession>A0A9W8YCF2</accession>